<organism evidence="5 6">
    <name type="scientific">Phanerochaete sordida</name>
    <dbReference type="NCBI Taxonomy" id="48140"/>
    <lineage>
        <taxon>Eukaryota</taxon>
        <taxon>Fungi</taxon>
        <taxon>Dikarya</taxon>
        <taxon>Basidiomycota</taxon>
        <taxon>Agaricomycotina</taxon>
        <taxon>Agaricomycetes</taxon>
        <taxon>Polyporales</taxon>
        <taxon>Phanerochaetaceae</taxon>
        <taxon>Phanerochaete</taxon>
    </lineage>
</organism>
<keyword evidence="2" id="KW-0677">Repeat</keyword>
<dbReference type="OrthoDB" id="2654985at2759"/>
<dbReference type="Gene3D" id="2.130.10.10">
    <property type="entry name" value="YVTN repeat-like/Quinoprotein amine dehydrogenase"/>
    <property type="match status" value="3"/>
</dbReference>
<dbReference type="InterPro" id="IPR019775">
    <property type="entry name" value="WD40_repeat_CS"/>
</dbReference>
<dbReference type="PROSITE" id="PS50294">
    <property type="entry name" value="WD_REPEATS_REGION"/>
    <property type="match status" value="5"/>
</dbReference>
<proteinExistence type="predicted"/>
<gene>
    <name evidence="5" type="ORF">PsYK624_158710</name>
</gene>
<dbReference type="AlphaFoldDB" id="A0A9P3GPR1"/>
<reference evidence="5 6" key="1">
    <citation type="submission" date="2021-08" db="EMBL/GenBank/DDBJ databases">
        <title>Draft Genome Sequence of Phanerochaete sordida strain YK-624.</title>
        <authorList>
            <person name="Mori T."/>
            <person name="Dohra H."/>
            <person name="Suzuki T."/>
            <person name="Kawagishi H."/>
            <person name="Hirai H."/>
        </authorList>
    </citation>
    <scope>NUCLEOTIDE SEQUENCE [LARGE SCALE GENOMIC DNA]</scope>
    <source>
        <strain evidence="5 6">YK-624</strain>
    </source>
</reference>
<dbReference type="SUPFAM" id="SSF50978">
    <property type="entry name" value="WD40 repeat-like"/>
    <property type="match status" value="1"/>
</dbReference>
<feature type="repeat" description="WD" evidence="3">
    <location>
        <begin position="692"/>
        <end position="733"/>
    </location>
</feature>
<dbReference type="InterPro" id="IPR036322">
    <property type="entry name" value="WD40_repeat_dom_sf"/>
</dbReference>
<dbReference type="CDD" id="cd00200">
    <property type="entry name" value="WD40"/>
    <property type="match status" value="1"/>
</dbReference>
<dbReference type="EMBL" id="BPQB01000114">
    <property type="protein sequence ID" value="GJE99603.1"/>
    <property type="molecule type" value="Genomic_DNA"/>
</dbReference>
<feature type="repeat" description="WD" evidence="3">
    <location>
        <begin position="650"/>
        <end position="691"/>
    </location>
</feature>
<dbReference type="InterPro" id="IPR056534">
    <property type="entry name" value="Beta-prop_NWD2_C"/>
</dbReference>
<comment type="caution">
    <text evidence="5">The sequence shown here is derived from an EMBL/GenBank/DDBJ whole genome shotgun (WGS) entry which is preliminary data.</text>
</comment>
<dbReference type="Proteomes" id="UP000703269">
    <property type="component" value="Unassembled WGS sequence"/>
</dbReference>
<dbReference type="InterPro" id="IPR001680">
    <property type="entry name" value="WD40_rpt"/>
</dbReference>
<sequence>MFSRPYPKPLTPDKVYAGNLIALGLGYPLWCPEPHISGVPHIADVGAILHGRFIRLLHLDTSDSAADKKVTYFKPPFDNIEALHSNALLVDQIDGWLRPGHYCSHGVIHADLHASATSPIGVTGASLNLKADYKCRAAQGAALTLQSKAHAEETLSNKFLKAYAVRHFLKWHAYASEVLGFEVKPEDIILVTGWTKTTQDWAATAFGHDEQASISLGFGAGVGSLAAVDAGGSVERTAKTSALQRQGRTYSPDAQHVGAASTGSDQCVFVKGIRVKKRAILPPEILAGAGPHQLPPAGGRGGVSGAGAMKGDDEDPVNYDCEECTSGGRISDPVSIVLEYILEVSRARIAVASDDQVEYILCGRHILDLATLLRQIQLKIDVDADGVGSLCMEDVVRYQQEQKFPRPATGLSGVSELPQTAREYRRAHPPITAADLDDWPQITRKDAGSLTESQILLGPTQSKACPVQYKAMVFGDSKTMPINNEHCVFLSADGKLLASATGNTIAIWRLQDGLTVQRLERDGHTYSIRQIAFSPDGQRIVSGANDNLALVWDVKTGDVVHRLEGHKENIRCVAFSLDGTQIATRSDDSLRIWSTSTGELQYTNTDLEHLGRSTEIRFSPDGSRLAVHSDASEEDTSVVVLDCRTGERIATLHQKNIYCMALSPEGDRIATGSTDGSACVWDAASGKTLLELEEHTDDVNQVAFSPDGSEVATASDDGTVVTCDSRTGERRFTFRVESVRGNDKAGVNAVAYSPVNEFIACGAHDGCVRVWDRRTGAVVATFQRHTDTVTRLMFTPDGWDVLSYGLDKVIRMWSVRDALRLS</sequence>
<keyword evidence="6" id="KW-1185">Reference proteome</keyword>
<evidence type="ECO:0000256" key="3">
    <source>
        <dbReference type="PROSITE-ProRule" id="PRU00221"/>
    </source>
</evidence>
<name>A0A9P3GPR1_9APHY</name>
<dbReference type="PANTHER" id="PTHR19848:SF8">
    <property type="entry name" value="F-BOX AND WD REPEAT DOMAIN CONTAINING 7"/>
    <property type="match status" value="1"/>
</dbReference>
<feature type="repeat" description="WD" evidence="3">
    <location>
        <begin position="521"/>
        <end position="562"/>
    </location>
</feature>
<protein>
    <submittedName>
        <fullName evidence="5">WD40 repeat domain-containing protein</fullName>
    </submittedName>
</protein>
<dbReference type="SMART" id="SM00320">
    <property type="entry name" value="WD40"/>
    <property type="match status" value="7"/>
</dbReference>
<accession>A0A9P3GPR1</accession>
<dbReference type="Pfam" id="PF00400">
    <property type="entry name" value="WD40"/>
    <property type="match status" value="2"/>
</dbReference>
<feature type="domain" description="NWD2 C-terminal beta-propeller" evidence="4">
    <location>
        <begin position="488"/>
        <end position="657"/>
    </location>
</feature>
<evidence type="ECO:0000313" key="6">
    <source>
        <dbReference type="Proteomes" id="UP000703269"/>
    </source>
</evidence>
<dbReference type="Pfam" id="PF23586">
    <property type="entry name" value="Beta-prop_NWD2_C"/>
    <property type="match status" value="1"/>
</dbReference>
<feature type="repeat" description="WD" evidence="3">
    <location>
        <begin position="563"/>
        <end position="603"/>
    </location>
</feature>
<evidence type="ECO:0000256" key="2">
    <source>
        <dbReference type="ARBA" id="ARBA00022737"/>
    </source>
</evidence>
<keyword evidence="1 3" id="KW-0853">WD repeat</keyword>
<dbReference type="PROSITE" id="PS50082">
    <property type="entry name" value="WD_REPEATS_2"/>
    <property type="match status" value="6"/>
</dbReference>
<dbReference type="PROSITE" id="PS00678">
    <property type="entry name" value="WD_REPEATS_1"/>
    <property type="match status" value="2"/>
</dbReference>
<dbReference type="PANTHER" id="PTHR19848">
    <property type="entry name" value="WD40 REPEAT PROTEIN"/>
    <property type="match status" value="1"/>
</dbReference>
<feature type="repeat" description="WD" evidence="3">
    <location>
        <begin position="782"/>
        <end position="822"/>
    </location>
</feature>
<evidence type="ECO:0000256" key="1">
    <source>
        <dbReference type="ARBA" id="ARBA00022574"/>
    </source>
</evidence>
<evidence type="ECO:0000313" key="5">
    <source>
        <dbReference type="EMBL" id="GJE99603.1"/>
    </source>
</evidence>
<feature type="repeat" description="WD" evidence="3">
    <location>
        <begin position="740"/>
        <end position="781"/>
    </location>
</feature>
<dbReference type="InterPro" id="IPR015943">
    <property type="entry name" value="WD40/YVTN_repeat-like_dom_sf"/>
</dbReference>
<evidence type="ECO:0000259" key="4">
    <source>
        <dbReference type="Pfam" id="PF23586"/>
    </source>
</evidence>